<keyword evidence="8" id="KW-0807">Transducer</keyword>
<keyword evidence="5 9" id="KW-0472">Membrane</keyword>
<accession>A0A024UX04</accession>
<dbReference type="eggNOG" id="KOG1055">
    <property type="taxonomic scope" value="Eukaryota"/>
</dbReference>
<dbReference type="InterPro" id="IPR002455">
    <property type="entry name" value="GPCR3_GABA-B"/>
</dbReference>
<organism evidence="11">
    <name type="scientific">Aphanomyces invadans</name>
    <dbReference type="NCBI Taxonomy" id="157072"/>
    <lineage>
        <taxon>Eukaryota</taxon>
        <taxon>Sar</taxon>
        <taxon>Stramenopiles</taxon>
        <taxon>Oomycota</taxon>
        <taxon>Saprolegniomycetes</taxon>
        <taxon>Saprolegniales</taxon>
        <taxon>Verrucalvaceae</taxon>
        <taxon>Aphanomyces</taxon>
    </lineage>
</organism>
<dbReference type="EMBL" id="KI913952">
    <property type="protein sequence ID" value="ETW10213.1"/>
    <property type="molecule type" value="Genomic_DNA"/>
</dbReference>
<feature type="transmembrane region" description="Helical" evidence="9">
    <location>
        <begin position="822"/>
        <end position="844"/>
    </location>
</feature>
<dbReference type="GO" id="GO:0004965">
    <property type="term" value="F:G protein-coupled GABA receptor activity"/>
    <property type="evidence" value="ECO:0007669"/>
    <property type="project" value="InterPro"/>
</dbReference>
<evidence type="ECO:0000256" key="3">
    <source>
        <dbReference type="ARBA" id="ARBA00022989"/>
    </source>
</evidence>
<feature type="transmembrane region" description="Helical" evidence="9">
    <location>
        <begin position="635"/>
        <end position="656"/>
    </location>
</feature>
<reference evidence="11" key="1">
    <citation type="submission" date="2013-12" db="EMBL/GenBank/DDBJ databases">
        <title>The Genome Sequence of Aphanomyces invadans NJM9701.</title>
        <authorList>
            <consortium name="The Broad Institute Genomics Platform"/>
            <person name="Russ C."/>
            <person name="Tyler B."/>
            <person name="van West P."/>
            <person name="Dieguez-Uribeondo J."/>
            <person name="Young S.K."/>
            <person name="Zeng Q."/>
            <person name="Gargeya S."/>
            <person name="Fitzgerald M."/>
            <person name="Abouelleil A."/>
            <person name="Alvarado L."/>
            <person name="Chapman S.B."/>
            <person name="Gainer-Dewar J."/>
            <person name="Goldberg J."/>
            <person name="Griggs A."/>
            <person name="Gujja S."/>
            <person name="Hansen M."/>
            <person name="Howarth C."/>
            <person name="Imamovic A."/>
            <person name="Ireland A."/>
            <person name="Larimer J."/>
            <person name="McCowan C."/>
            <person name="Murphy C."/>
            <person name="Pearson M."/>
            <person name="Poon T.W."/>
            <person name="Priest M."/>
            <person name="Roberts A."/>
            <person name="Saif S."/>
            <person name="Shea T."/>
            <person name="Sykes S."/>
            <person name="Wortman J."/>
            <person name="Nusbaum C."/>
            <person name="Birren B."/>
        </authorList>
    </citation>
    <scope>NUCLEOTIDE SEQUENCE [LARGE SCALE GENOMIC DNA]</scope>
    <source>
        <strain evidence="11">NJM9701</strain>
    </source>
</reference>
<proteinExistence type="predicted"/>
<comment type="subcellular location">
    <subcellularLocation>
        <location evidence="1">Membrane</location>
        <topology evidence="1">Multi-pass membrane protein</topology>
    </subcellularLocation>
</comment>
<feature type="transmembrane region" description="Helical" evidence="9">
    <location>
        <begin position="794"/>
        <end position="816"/>
    </location>
</feature>
<keyword evidence="6" id="KW-0675">Receptor</keyword>
<dbReference type="InterPro" id="IPR017978">
    <property type="entry name" value="GPCR_3_C"/>
</dbReference>
<dbReference type="CDD" id="cd15047">
    <property type="entry name" value="7tmC_GABA-B-like"/>
    <property type="match status" value="1"/>
</dbReference>
<sequence>MEATQPGRYERTRRTCLTDAWVAATAARAKLNPYARDDQLRLVYKTLQPALKYPRYQVVDPRQRNGYDPKCGARGILHGVGERVYANGTVAYRGVINGTFVVEVTAKQSQAIASTIMSILAQESVGYDVTQFETSDTTGVFERISPTGQGKCTPTHANVEVYTPDKTQISRLFTNSSISSAVGYNAQSGLYTLKANVNTALQGRNASGGVLFSRPYSADYWREYVQSNELINFYSVQRTLNQTQIGRSQMCPDTTPGMTCRNGCSKNTHCITAEGQGKPCLLVGMMTPAQDPGYFEALLTNSKIPAMFCFAGYAGLNQYVVDTMRQNKSIVFYHFEPDVFHTDKKGLFTRITFPRANSTATTSWTTNVNLVSTDFPASPLMKYYSDTMVHNPTLLNFLTNFALTPLDMTNLLASYDTLQNDPTVADPLFATACRWVQQNSRTWRGWIERLPLCTLENHLKVTITDSFDNMTTPVNTSQIDFRTISFAWFNPNPDNATEPYLCDGGIITVPPPLKTSRSVEWLMENADEWPLWMHTKPPCERLHYNYTIGPCTPDSTRPVTFFWRLPGRVNGSTECTGGIALPGNLVVECDYIPVASPVYESITMLTCIVIMFLVVCGILVVAFRKRSVVKRAQWPLLLLIVVGGILMCVYIILTGGEPTDVLCAARPILASLAFSVTFTAIFVKSLRVYLLFLAGENRKKIKVTLWKMIKLYLVIVVIDTGVVVIGLLADFPHPAISIAAAKTFDGTVDHYMCHSSTFIFKAMTIFFKTLVLIAGSYVAFLIRNADADFQESMWILASSVVVVVGAMILTPVAYFMDLDASSIFAIVSGVVLFCTVLVVVLMLGPKFWRLRNTRYAISTVKGASTDAGSTVKGERASSQVSSDVAPDSGAILK</sequence>
<evidence type="ECO:0000256" key="9">
    <source>
        <dbReference type="SAM" id="Phobius"/>
    </source>
</evidence>
<protein>
    <recommendedName>
        <fullName evidence="10">G-protein coupled receptors family 3 profile domain-containing protein</fullName>
    </recommendedName>
</protein>
<feature type="domain" description="G-protein coupled receptors family 3 profile" evidence="10">
    <location>
        <begin position="603"/>
        <end position="850"/>
    </location>
</feature>
<keyword evidence="2 9" id="KW-0812">Transmembrane</keyword>
<dbReference type="PANTHER" id="PTHR10519:SF20">
    <property type="entry name" value="G-PROTEIN COUPLED RECEPTOR 156-RELATED"/>
    <property type="match status" value="1"/>
</dbReference>
<evidence type="ECO:0000256" key="8">
    <source>
        <dbReference type="ARBA" id="ARBA00023224"/>
    </source>
</evidence>
<feature type="transmembrane region" description="Helical" evidence="9">
    <location>
        <begin position="711"/>
        <end position="729"/>
    </location>
</feature>
<dbReference type="PROSITE" id="PS50259">
    <property type="entry name" value="G_PROTEIN_RECEP_F3_4"/>
    <property type="match status" value="1"/>
</dbReference>
<name>A0A024UX04_9STRA</name>
<dbReference type="GO" id="GO:0038039">
    <property type="term" value="C:G protein-coupled receptor heterodimeric complex"/>
    <property type="evidence" value="ECO:0007669"/>
    <property type="project" value="TreeGrafter"/>
</dbReference>
<evidence type="ECO:0000259" key="10">
    <source>
        <dbReference type="PROSITE" id="PS50259"/>
    </source>
</evidence>
<dbReference type="Pfam" id="PF00003">
    <property type="entry name" value="7tm_3"/>
    <property type="match status" value="1"/>
</dbReference>
<evidence type="ECO:0000256" key="5">
    <source>
        <dbReference type="ARBA" id="ARBA00023136"/>
    </source>
</evidence>
<evidence type="ECO:0000256" key="1">
    <source>
        <dbReference type="ARBA" id="ARBA00004141"/>
    </source>
</evidence>
<keyword evidence="3 9" id="KW-1133">Transmembrane helix</keyword>
<feature type="transmembrane region" description="Helical" evidence="9">
    <location>
        <begin position="602"/>
        <end position="623"/>
    </location>
</feature>
<keyword evidence="4" id="KW-0297">G-protein coupled receptor</keyword>
<evidence type="ECO:0000256" key="6">
    <source>
        <dbReference type="ARBA" id="ARBA00023170"/>
    </source>
</evidence>
<evidence type="ECO:0000256" key="7">
    <source>
        <dbReference type="ARBA" id="ARBA00023180"/>
    </source>
</evidence>
<dbReference type="PANTHER" id="PTHR10519">
    <property type="entry name" value="GABA-B RECEPTOR"/>
    <property type="match status" value="1"/>
</dbReference>
<dbReference type="GeneID" id="20077621"/>
<evidence type="ECO:0000313" key="11">
    <source>
        <dbReference type="EMBL" id="ETW10213.1"/>
    </source>
</evidence>
<evidence type="ECO:0000256" key="4">
    <source>
        <dbReference type="ARBA" id="ARBA00023040"/>
    </source>
</evidence>
<feature type="transmembrane region" description="Helical" evidence="9">
    <location>
        <begin position="758"/>
        <end position="782"/>
    </location>
</feature>
<dbReference type="VEuPathDB" id="FungiDB:H310_00571"/>
<gene>
    <name evidence="11" type="ORF">H310_00571</name>
</gene>
<dbReference type="AlphaFoldDB" id="A0A024UX04"/>
<keyword evidence="7" id="KW-0325">Glycoprotein</keyword>
<feature type="transmembrane region" description="Helical" evidence="9">
    <location>
        <begin position="668"/>
        <end position="690"/>
    </location>
</feature>
<dbReference type="OrthoDB" id="71847at2759"/>
<dbReference type="RefSeq" id="XP_008861624.1">
    <property type="nucleotide sequence ID" value="XM_008863402.1"/>
</dbReference>
<evidence type="ECO:0000256" key="2">
    <source>
        <dbReference type="ARBA" id="ARBA00022692"/>
    </source>
</evidence>